<dbReference type="EMBL" id="HG994363">
    <property type="protein sequence ID" value="CAF2040976.1"/>
    <property type="molecule type" value="Genomic_DNA"/>
</dbReference>
<gene>
    <name evidence="2" type="ORF">DARMORV10_A09P19170.1</name>
</gene>
<organism evidence="2">
    <name type="scientific">Brassica napus</name>
    <name type="common">Rape</name>
    <dbReference type="NCBI Taxonomy" id="3708"/>
    <lineage>
        <taxon>Eukaryota</taxon>
        <taxon>Viridiplantae</taxon>
        <taxon>Streptophyta</taxon>
        <taxon>Embryophyta</taxon>
        <taxon>Tracheophyta</taxon>
        <taxon>Spermatophyta</taxon>
        <taxon>Magnoliopsida</taxon>
        <taxon>eudicotyledons</taxon>
        <taxon>Gunneridae</taxon>
        <taxon>Pentapetalae</taxon>
        <taxon>rosids</taxon>
        <taxon>malvids</taxon>
        <taxon>Brassicales</taxon>
        <taxon>Brassicaceae</taxon>
        <taxon>Brassiceae</taxon>
        <taxon>Brassica</taxon>
    </lineage>
</organism>
<evidence type="ECO:0000313" key="2">
    <source>
        <dbReference type="EMBL" id="CAF2040976.1"/>
    </source>
</evidence>
<reference evidence="2" key="1">
    <citation type="submission" date="2021-01" db="EMBL/GenBank/DDBJ databases">
        <authorList>
            <consortium name="Genoscope - CEA"/>
            <person name="William W."/>
        </authorList>
    </citation>
    <scope>NUCLEOTIDE SEQUENCE</scope>
</reference>
<proteinExistence type="predicted"/>
<protein>
    <submittedName>
        <fullName evidence="2">(rape) hypothetical protein</fullName>
    </submittedName>
</protein>
<accession>A0A816NWL4</accession>
<name>A0A816NWL4_BRANA</name>
<dbReference type="Proteomes" id="UP001295469">
    <property type="component" value="Chromosome A09"/>
</dbReference>
<feature type="region of interest" description="Disordered" evidence="1">
    <location>
        <begin position="132"/>
        <end position="156"/>
    </location>
</feature>
<dbReference type="AlphaFoldDB" id="A0A816NWL4"/>
<sequence>MLRKNPELRPSENSLSSVKPVHTYLHHRMPVDLSANITGRVTVRRPAVSKNSGASYRSASLRVVKQATTIRRASLPVSHKPAKGTRDSLYTPNIGILHHLNSPDVSVNSPIIDTIKFALASYEEMPFTPVVRKKKNKGSSRGSYSPPPPEELQQPLDCSITKDKFTLEPERETKSGDERYDELNVLLKPFGPGKCRLEKQRYGCLRATRRAGGEKVYNVFHNQFLVALKRFQVDKQELVHKSANETVMASPYTRIKAIPIGHIRLINGDNLDTQTPMRYPQYLLVKVKGLCTYISNLKRGVFVYLKIPTLFTSVIFSSKALRTVNLRWVEKLLLLSQIRLLQCMSSEKTFPHHKVTWFSIGK</sequence>
<evidence type="ECO:0000256" key="1">
    <source>
        <dbReference type="SAM" id="MobiDB-lite"/>
    </source>
</evidence>